<protein>
    <submittedName>
        <fullName evidence="1">cAMP phosphodiesterase</fullName>
    </submittedName>
</protein>
<name>E3SIV0_9CAUD</name>
<dbReference type="KEGG" id="vg:10326688"/>
<dbReference type="Proteomes" id="UP000006524">
    <property type="component" value="Segment"/>
</dbReference>
<dbReference type="RefSeq" id="YP_004322212.1">
    <property type="nucleotide sequence ID" value="NC_015279.1"/>
</dbReference>
<gene>
    <name evidence="1" type="ORF">SSM2_056</name>
</gene>
<evidence type="ECO:0000313" key="1">
    <source>
        <dbReference type="EMBL" id="ADO97398.1"/>
    </source>
</evidence>
<proteinExistence type="predicted"/>
<evidence type="ECO:0000313" key="2">
    <source>
        <dbReference type="Proteomes" id="UP000006524"/>
    </source>
</evidence>
<dbReference type="EMBL" id="GU071095">
    <property type="protein sequence ID" value="ADO97398.1"/>
    <property type="molecule type" value="Genomic_DNA"/>
</dbReference>
<organism evidence="1 2">
    <name type="scientific">Synechococcus phage S-SM2</name>
    <dbReference type="NCBI Taxonomy" id="444860"/>
    <lineage>
        <taxon>Viruses</taxon>
        <taxon>Duplodnaviria</taxon>
        <taxon>Heunggongvirae</taxon>
        <taxon>Uroviricota</taxon>
        <taxon>Caudoviricetes</taxon>
        <taxon>Pantevenvirales</taxon>
        <taxon>Kyanoviridae</taxon>
        <taxon>Nilusvirus</taxon>
        <taxon>Nilusvirus ssm2</taxon>
    </lineage>
</organism>
<dbReference type="GeneID" id="10326688"/>
<sequence>MKLLAVIALIGMTATPALAGGPRVRHRQTHYEEYCYKNVERYIPGYYNKHGQWVGGYVDSKRKRVPCGRRYIPQTAPHYHHEEEHPNVGNVDNNSCVEGTVAGGLLGGALGGVLSKKDNWIWAIPTGIVGGAMVGCQVDGG</sequence>
<reference evidence="1 2" key="1">
    <citation type="journal article" date="2010" name="Environ. Microbiol.">
        <title>Genomic analysis of oceanic cyanobacterial myoviruses compared with T4-like myoviruses from diverse hosts and environments.</title>
        <authorList>
            <person name="Sullivan M.B."/>
            <person name="Huang K.H."/>
            <person name="Ignacio-Espinoza J.C."/>
            <person name="Berlin A.M."/>
            <person name="Kelly L."/>
            <person name="Weigele P.R."/>
            <person name="DeFrancesco A.S."/>
            <person name="Kern S.E."/>
            <person name="Thompson L.R."/>
            <person name="Young S."/>
            <person name="Yandava C."/>
            <person name="Fu R."/>
            <person name="Krastins B."/>
            <person name="Chase M."/>
            <person name="Sarracino D."/>
            <person name="Osburne M.S."/>
            <person name="Henn M.R."/>
            <person name="Chisholm S.W."/>
        </authorList>
    </citation>
    <scope>NUCLEOTIDE SEQUENCE [LARGE SCALE GENOMIC DNA]</scope>
    <source>
        <strain evidence="1">8017-1</strain>
    </source>
</reference>
<keyword evidence="2" id="KW-1185">Reference proteome</keyword>
<accession>E3SIV0</accession>
<dbReference type="OrthoDB" id="18767at10239"/>